<evidence type="ECO:0000256" key="4">
    <source>
        <dbReference type="ARBA" id="ARBA00022833"/>
    </source>
</evidence>
<evidence type="ECO:0000256" key="3">
    <source>
        <dbReference type="ARBA" id="ARBA00022737"/>
    </source>
</evidence>
<dbReference type="Gene3D" id="1.10.10.60">
    <property type="entry name" value="Homeodomain-like"/>
    <property type="match status" value="1"/>
</dbReference>
<evidence type="ECO:0000313" key="16">
    <source>
        <dbReference type="Proteomes" id="UP000483820"/>
    </source>
</evidence>
<dbReference type="CDD" id="cd08368">
    <property type="entry name" value="LIM"/>
    <property type="match status" value="1"/>
</dbReference>
<dbReference type="InterPro" id="IPR001781">
    <property type="entry name" value="Znf_LIM"/>
</dbReference>
<evidence type="ECO:0000256" key="7">
    <source>
        <dbReference type="ARBA" id="ARBA00023155"/>
    </source>
</evidence>
<keyword evidence="8 9" id="KW-0539">Nucleus</keyword>
<keyword evidence="7 9" id="KW-0371">Homeobox</keyword>
<feature type="domain" description="LIM zinc-binding" evidence="13">
    <location>
        <begin position="222"/>
        <end position="283"/>
    </location>
</feature>
<dbReference type="GO" id="GO:0007409">
    <property type="term" value="P:axonogenesis"/>
    <property type="evidence" value="ECO:0007669"/>
    <property type="project" value="EnsemblMetazoa"/>
</dbReference>
<keyword evidence="6 9" id="KW-0238">DNA-binding</keyword>
<dbReference type="GO" id="GO:0022401">
    <property type="term" value="P:negative adaptation of signaling pathway"/>
    <property type="evidence" value="ECO:0007669"/>
    <property type="project" value="EnsemblMetazoa"/>
</dbReference>
<dbReference type="PROSITE" id="PS00027">
    <property type="entry name" value="HOMEOBOX_1"/>
    <property type="match status" value="1"/>
</dbReference>
<feature type="domain" description="Homeobox" evidence="14">
    <location>
        <begin position="346"/>
        <end position="406"/>
    </location>
</feature>
<sequence>MSCSQPKVENIERMGDLIGLILQYSDPKSLSEFMELSAIHTVELYLKSLILPYFGYWLPPMDTHSIDKSESIYQILRFYLMLTNSATKEILTTHVVPETALFQFTWGTKFREEYELVERISSPQYVNLTSTSPSSTSSDPKLSILQQIQVPEPKSVVINQCAHCHFAIYDKDISVLDDKNYHHNCIRCSMCDAPFEYTEKCYVHDGVVYCHDDHAKRYRKCCRKCELPLKREDMIMKAKEMIFHHACFVCFICGTKLNTGDYYTMSPSGHLYCHAHYDVIRTSALCDEPTPPVVVAAPLSPPKTTPPPVVKKEATPAPPAAEKPAREPSTEGEASTDEDGSNGSNQRSKRMRTSFKHHQLRAMKTYFALNHNPDAKDLKQLAAKTNLTKRVLQVWFQNARAKYRRGLQDGGRSSPLCIAGALSTMDMNPPLSIRSTDVYQLNTPPLSTEVYSPNNNYTHL</sequence>
<dbReference type="PROSITE" id="PS00478">
    <property type="entry name" value="LIM_DOMAIN_1"/>
    <property type="match status" value="1"/>
</dbReference>
<feature type="domain" description="LIM zinc-binding" evidence="13">
    <location>
        <begin position="159"/>
        <end position="220"/>
    </location>
</feature>
<dbReference type="GO" id="GO:0000978">
    <property type="term" value="F:RNA polymerase II cis-regulatory region sequence-specific DNA binding"/>
    <property type="evidence" value="ECO:0007669"/>
    <property type="project" value="EnsemblMetazoa"/>
</dbReference>
<dbReference type="InterPro" id="IPR017970">
    <property type="entry name" value="Homeobox_CS"/>
</dbReference>
<dbReference type="SUPFAM" id="SSF46689">
    <property type="entry name" value="Homeodomain-like"/>
    <property type="match status" value="1"/>
</dbReference>
<evidence type="ECO:0000256" key="1">
    <source>
        <dbReference type="ARBA" id="ARBA00004123"/>
    </source>
</evidence>
<dbReference type="SMART" id="SM00389">
    <property type="entry name" value="HOX"/>
    <property type="match status" value="1"/>
</dbReference>
<dbReference type="PROSITE" id="PS50023">
    <property type="entry name" value="LIM_DOMAIN_2"/>
    <property type="match status" value="2"/>
</dbReference>
<evidence type="ECO:0000256" key="10">
    <source>
        <dbReference type="PROSITE-ProRule" id="PRU00125"/>
    </source>
</evidence>
<evidence type="ECO:0000256" key="6">
    <source>
        <dbReference type="ARBA" id="ARBA00023125"/>
    </source>
</evidence>
<dbReference type="PANTHER" id="PTHR24208:SF168">
    <property type="entry name" value="PROTEIN APTEROUS"/>
    <property type="match status" value="1"/>
</dbReference>
<evidence type="ECO:0000259" key="14">
    <source>
        <dbReference type="PROSITE" id="PS50071"/>
    </source>
</evidence>
<dbReference type="EMBL" id="WUAV01000006">
    <property type="protein sequence ID" value="KAF1748638.1"/>
    <property type="molecule type" value="Genomic_DNA"/>
</dbReference>
<evidence type="ECO:0000256" key="12">
    <source>
        <dbReference type="SAM" id="MobiDB-lite"/>
    </source>
</evidence>
<dbReference type="SUPFAM" id="SSF57716">
    <property type="entry name" value="Glucocorticoid receptor-like (DNA-binding domain)"/>
    <property type="match status" value="1"/>
</dbReference>
<dbReference type="AlphaFoldDB" id="A0A6A5G127"/>
<reference evidence="15 16" key="1">
    <citation type="submission" date="2019-12" db="EMBL/GenBank/DDBJ databases">
        <title>Chromosome-level assembly of the Caenorhabditis remanei genome.</title>
        <authorList>
            <person name="Teterina A.A."/>
            <person name="Willis J.H."/>
            <person name="Phillips P.C."/>
        </authorList>
    </citation>
    <scope>NUCLEOTIDE SEQUENCE [LARGE SCALE GENOMIC DNA]</scope>
    <source>
        <strain evidence="15 16">PX506</strain>
        <tissue evidence="15">Whole organism</tissue>
    </source>
</reference>
<name>A0A6A5G127_CAERE</name>
<gene>
    <name evidence="15" type="ORF">GCK72_025105</name>
</gene>
<dbReference type="GO" id="GO:0005634">
    <property type="term" value="C:nucleus"/>
    <property type="evidence" value="ECO:0007669"/>
    <property type="project" value="UniProtKB-SubCell"/>
</dbReference>
<evidence type="ECO:0000256" key="8">
    <source>
        <dbReference type="ARBA" id="ARBA00023242"/>
    </source>
</evidence>
<organism evidence="15 16">
    <name type="scientific">Caenorhabditis remanei</name>
    <name type="common">Caenorhabditis vulgaris</name>
    <dbReference type="NCBI Taxonomy" id="31234"/>
    <lineage>
        <taxon>Eukaryota</taxon>
        <taxon>Metazoa</taxon>
        <taxon>Ecdysozoa</taxon>
        <taxon>Nematoda</taxon>
        <taxon>Chromadorea</taxon>
        <taxon>Rhabditida</taxon>
        <taxon>Rhabditina</taxon>
        <taxon>Rhabditomorpha</taxon>
        <taxon>Rhabditoidea</taxon>
        <taxon>Rhabditidae</taxon>
        <taxon>Peloderinae</taxon>
        <taxon>Caenorhabditis</taxon>
    </lineage>
</organism>
<protein>
    <submittedName>
        <fullName evidence="15">Uncharacterized protein</fullName>
    </submittedName>
</protein>
<feature type="DNA-binding region" description="Homeobox" evidence="9">
    <location>
        <begin position="348"/>
        <end position="407"/>
    </location>
</feature>
<dbReference type="FunFam" id="1.10.10.60:FF:000027">
    <property type="entry name" value="LIM/homeobox protein Lhx9"/>
    <property type="match status" value="1"/>
</dbReference>
<dbReference type="KEGG" id="crq:GCK72_025105"/>
<evidence type="ECO:0000259" key="13">
    <source>
        <dbReference type="PROSITE" id="PS50023"/>
    </source>
</evidence>
<dbReference type="GO" id="GO:1902667">
    <property type="term" value="P:regulation of axon guidance"/>
    <property type="evidence" value="ECO:0007669"/>
    <property type="project" value="EnsemblMetazoa"/>
</dbReference>
<keyword evidence="4 10" id="KW-0862">Zinc</keyword>
<dbReference type="GO" id="GO:0043052">
    <property type="term" value="P:thermotaxis"/>
    <property type="evidence" value="ECO:0007669"/>
    <property type="project" value="EnsemblMetazoa"/>
</dbReference>
<dbReference type="FunFam" id="2.10.110.10:FF:000136">
    <property type="entry name" value="LIM domain family"/>
    <property type="match status" value="1"/>
</dbReference>
<dbReference type="PANTHER" id="PTHR24208">
    <property type="entry name" value="LIM/HOMEOBOX PROTEIN LHX"/>
    <property type="match status" value="1"/>
</dbReference>
<dbReference type="Proteomes" id="UP000483820">
    <property type="component" value="Chromosome X"/>
</dbReference>
<dbReference type="CDD" id="cd00086">
    <property type="entry name" value="homeodomain"/>
    <property type="match status" value="1"/>
</dbReference>
<evidence type="ECO:0000256" key="5">
    <source>
        <dbReference type="ARBA" id="ARBA00023038"/>
    </source>
</evidence>
<dbReference type="InterPro" id="IPR001356">
    <property type="entry name" value="HD"/>
</dbReference>
<keyword evidence="5 10" id="KW-0440">LIM domain</keyword>
<proteinExistence type="predicted"/>
<keyword evidence="3" id="KW-0677">Repeat</keyword>
<dbReference type="InterPro" id="IPR009057">
    <property type="entry name" value="Homeodomain-like_sf"/>
</dbReference>
<dbReference type="GO" id="GO:0040040">
    <property type="term" value="P:thermosensory behavior"/>
    <property type="evidence" value="ECO:0007669"/>
    <property type="project" value="EnsemblMetazoa"/>
</dbReference>
<feature type="compositionally biased region" description="Pro residues" evidence="12">
    <location>
        <begin position="299"/>
        <end position="309"/>
    </location>
</feature>
<comment type="subcellular location">
    <subcellularLocation>
        <location evidence="1 9 11">Nucleus</location>
    </subcellularLocation>
</comment>
<dbReference type="Gene3D" id="2.10.110.10">
    <property type="entry name" value="Cysteine Rich Protein"/>
    <property type="match status" value="2"/>
</dbReference>
<dbReference type="GO" id="GO:0008355">
    <property type="term" value="P:olfactory learning"/>
    <property type="evidence" value="ECO:0007669"/>
    <property type="project" value="EnsemblMetazoa"/>
</dbReference>
<dbReference type="CTD" id="9804473"/>
<dbReference type="GO" id="GO:0046872">
    <property type="term" value="F:metal ion binding"/>
    <property type="evidence" value="ECO:0007669"/>
    <property type="project" value="UniProtKB-KW"/>
</dbReference>
<dbReference type="Pfam" id="PF00046">
    <property type="entry name" value="Homeodomain"/>
    <property type="match status" value="1"/>
</dbReference>
<evidence type="ECO:0000256" key="2">
    <source>
        <dbReference type="ARBA" id="ARBA00022723"/>
    </source>
</evidence>
<dbReference type="GO" id="GO:0040024">
    <property type="term" value="P:dauer larval development"/>
    <property type="evidence" value="ECO:0007669"/>
    <property type="project" value="EnsemblMetazoa"/>
</dbReference>
<dbReference type="GO" id="GO:0045664">
    <property type="term" value="P:regulation of neuron differentiation"/>
    <property type="evidence" value="ECO:0007669"/>
    <property type="project" value="EnsemblMetazoa"/>
</dbReference>
<dbReference type="RefSeq" id="XP_003094518.2">
    <property type="nucleotide sequence ID" value="XM_003094470.2"/>
</dbReference>
<dbReference type="SMART" id="SM00132">
    <property type="entry name" value="LIM"/>
    <property type="match status" value="2"/>
</dbReference>
<dbReference type="GO" id="GO:0061066">
    <property type="term" value="P:positive regulation of dauer larval development"/>
    <property type="evidence" value="ECO:0007669"/>
    <property type="project" value="EnsemblMetazoa"/>
</dbReference>
<evidence type="ECO:0000313" key="15">
    <source>
        <dbReference type="EMBL" id="KAF1748638.1"/>
    </source>
</evidence>
<dbReference type="GO" id="GO:0030516">
    <property type="term" value="P:regulation of axon extension"/>
    <property type="evidence" value="ECO:0007669"/>
    <property type="project" value="EnsemblMetazoa"/>
</dbReference>
<dbReference type="Pfam" id="PF00412">
    <property type="entry name" value="LIM"/>
    <property type="match status" value="2"/>
</dbReference>
<keyword evidence="2 10" id="KW-0479">Metal-binding</keyword>
<dbReference type="PROSITE" id="PS50071">
    <property type="entry name" value="HOMEOBOX_2"/>
    <property type="match status" value="1"/>
</dbReference>
<feature type="region of interest" description="Disordered" evidence="12">
    <location>
        <begin position="297"/>
        <end position="352"/>
    </location>
</feature>
<dbReference type="GO" id="GO:0001228">
    <property type="term" value="F:DNA-binding transcription activator activity, RNA polymerase II-specific"/>
    <property type="evidence" value="ECO:0007669"/>
    <property type="project" value="EnsemblMetazoa"/>
</dbReference>
<evidence type="ECO:0000256" key="9">
    <source>
        <dbReference type="PROSITE-ProRule" id="PRU00108"/>
    </source>
</evidence>
<evidence type="ECO:0000256" key="11">
    <source>
        <dbReference type="RuleBase" id="RU000682"/>
    </source>
</evidence>
<comment type="caution">
    <text evidence="15">The sequence shown here is derived from an EMBL/GenBank/DDBJ whole genome shotgun (WGS) entry which is preliminary data.</text>
</comment>
<dbReference type="GeneID" id="9804473"/>
<dbReference type="InterPro" id="IPR050453">
    <property type="entry name" value="LIM_Homeobox_TF"/>
</dbReference>
<accession>A0A6A5G127</accession>